<organism evidence="1 2">
    <name type="scientific">Candidatus Borkfalkia ceftriaxoniphila</name>
    <dbReference type="NCBI Taxonomy" id="2508949"/>
    <lineage>
        <taxon>Bacteria</taxon>
        <taxon>Bacillati</taxon>
        <taxon>Bacillota</taxon>
        <taxon>Clostridia</taxon>
        <taxon>Christensenellales</taxon>
        <taxon>Christensenellaceae</taxon>
        <taxon>Candidatus Borkfalkia</taxon>
    </lineage>
</organism>
<dbReference type="EMBL" id="SDOZ01000001">
    <property type="protein sequence ID" value="RXZ63808.1"/>
    <property type="molecule type" value="Genomic_DNA"/>
</dbReference>
<accession>A0A4Q2KFL6</accession>
<evidence type="ECO:0000313" key="2">
    <source>
        <dbReference type="Proteomes" id="UP000291269"/>
    </source>
</evidence>
<reference evidence="1 2" key="1">
    <citation type="journal article" date="2019" name="Gut">
        <title>Antibiotics-induced monodominance of a novel gut bacterial order.</title>
        <authorList>
            <person name="Hildebrand F."/>
            <person name="Moitinho-Silva L."/>
            <person name="Blasche S."/>
            <person name="Jahn M.T."/>
            <person name="Gossmann T.I."/>
            <person name="Heuerta-Cepas J."/>
            <person name="Hercog R."/>
            <person name="Luetge M."/>
            <person name="Bahram M."/>
            <person name="Pryszlak A."/>
            <person name="Alves R.J."/>
            <person name="Waszak S.M."/>
            <person name="Zhu A."/>
            <person name="Ye L."/>
            <person name="Costea P.I."/>
            <person name="Aalvink S."/>
            <person name="Belzer C."/>
            <person name="Forslund S.K."/>
            <person name="Sunagawa S."/>
            <person name="Hentschel U."/>
            <person name="Merten C."/>
            <person name="Patil K.R."/>
            <person name="Benes V."/>
            <person name="Bork P."/>
        </authorList>
    </citation>
    <scope>NUCLEOTIDE SEQUENCE [LARGE SCALE GENOMIC DNA]</scope>
    <source>
        <strain evidence="1 2">HDS1380</strain>
    </source>
</reference>
<gene>
    <name evidence="1" type="ORF">ESZ91_00065</name>
</gene>
<dbReference type="Proteomes" id="UP000291269">
    <property type="component" value="Unassembled WGS sequence"/>
</dbReference>
<comment type="caution">
    <text evidence="1">The sequence shown here is derived from an EMBL/GenBank/DDBJ whole genome shotgun (WGS) entry which is preliminary data.</text>
</comment>
<proteinExistence type="predicted"/>
<protein>
    <recommendedName>
        <fullName evidence="3">DUF2188 domain-containing protein</fullName>
    </recommendedName>
</protein>
<evidence type="ECO:0000313" key="1">
    <source>
        <dbReference type="EMBL" id="RXZ63808.1"/>
    </source>
</evidence>
<name>A0A4Q2KFL6_9FIRM</name>
<keyword evidence="2" id="KW-1185">Reference proteome</keyword>
<sequence>MPKKPTDAPTYTVWDSKRGKTFATVGEASAYAEEHRKKTGEILTVTQTKRKATHEYGKRSKK</sequence>
<evidence type="ECO:0008006" key="3">
    <source>
        <dbReference type="Google" id="ProtNLM"/>
    </source>
</evidence>
<dbReference type="RefSeq" id="WP_129222887.1">
    <property type="nucleotide sequence ID" value="NZ_SDOZ01000001.1"/>
</dbReference>
<dbReference type="AlphaFoldDB" id="A0A4Q2KFL6"/>